<gene>
    <name evidence="1" type="ORF">N7532_005090</name>
</gene>
<dbReference type="InterPro" id="IPR036770">
    <property type="entry name" value="Ankyrin_rpt-contain_sf"/>
</dbReference>
<reference evidence="1" key="2">
    <citation type="journal article" date="2023" name="IMA Fungus">
        <title>Comparative genomic study of the Penicillium genus elucidates a diverse pangenome and 15 lateral gene transfer events.</title>
        <authorList>
            <person name="Petersen C."/>
            <person name="Sorensen T."/>
            <person name="Nielsen M.R."/>
            <person name="Sondergaard T.E."/>
            <person name="Sorensen J.L."/>
            <person name="Fitzpatrick D.A."/>
            <person name="Frisvad J.C."/>
            <person name="Nielsen K.L."/>
        </authorList>
    </citation>
    <scope>NUCLEOTIDE SEQUENCE</scope>
    <source>
        <strain evidence="1">IBT 30761</strain>
    </source>
</reference>
<dbReference type="OrthoDB" id="194358at2759"/>
<dbReference type="GeneID" id="81356563"/>
<dbReference type="EMBL" id="JAPQKI010000005">
    <property type="protein sequence ID" value="KAJ5098089.1"/>
    <property type="molecule type" value="Genomic_DNA"/>
</dbReference>
<dbReference type="Proteomes" id="UP001149074">
    <property type="component" value="Unassembled WGS sequence"/>
</dbReference>
<protein>
    <recommendedName>
        <fullName evidence="3">Ankyrin repeat protein</fullName>
    </recommendedName>
</protein>
<reference evidence="1" key="1">
    <citation type="submission" date="2022-11" db="EMBL/GenBank/DDBJ databases">
        <authorList>
            <person name="Petersen C."/>
        </authorList>
    </citation>
    <scope>NUCLEOTIDE SEQUENCE</scope>
    <source>
        <strain evidence="1">IBT 30761</strain>
    </source>
</reference>
<comment type="caution">
    <text evidence="1">The sequence shown here is derived from an EMBL/GenBank/DDBJ whole genome shotgun (WGS) entry which is preliminary data.</text>
</comment>
<organism evidence="1 2">
    <name type="scientific">Penicillium argentinense</name>
    <dbReference type="NCBI Taxonomy" id="1131581"/>
    <lineage>
        <taxon>Eukaryota</taxon>
        <taxon>Fungi</taxon>
        <taxon>Dikarya</taxon>
        <taxon>Ascomycota</taxon>
        <taxon>Pezizomycotina</taxon>
        <taxon>Eurotiomycetes</taxon>
        <taxon>Eurotiomycetidae</taxon>
        <taxon>Eurotiales</taxon>
        <taxon>Aspergillaceae</taxon>
        <taxon>Penicillium</taxon>
    </lineage>
</organism>
<dbReference type="Gene3D" id="1.25.40.20">
    <property type="entry name" value="Ankyrin repeat-containing domain"/>
    <property type="match status" value="2"/>
</dbReference>
<evidence type="ECO:0008006" key="3">
    <source>
        <dbReference type="Google" id="ProtNLM"/>
    </source>
</evidence>
<evidence type="ECO:0000313" key="2">
    <source>
        <dbReference type="Proteomes" id="UP001149074"/>
    </source>
</evidence>
<accession>A0A9W9FDH8</accession>
<name>A0A9W9FDH8_9EURO</name>
<sequence length="307" mass="33736">MHGNLETIALLLRAGASCVGRDIPRIANMETANFLQRIGLLPSILLTNGTKILISATKDNKRDLTTWLLNYGIDDQVHHSRSSVQRSVLWWSESPLEVALTQKNITLTKALLGRGAVVTERELNAIIWQTLEMPDTRTAANFLTLFRNRFPAPNSIAAAILADRTDIVALMLRSGLDPHGKVLVVEPAQLTFDGLEDLAGWWNINPEVLKTKFSHSSLGAFYASSSVLEAAARAGSLMILKMLLQSTTWTRQEKGLALTESIVSGNHYLARTLLAAGASVNQKLIRVYPLDGEMRYVSLHQPTSIDG</sequence>
<proteinExistence type="predicted"/>
<dbReference type="SUPFAM" id="SSF48403">
    <property type="entry name" value="Ankyrin repeat"/>
    <property type="match status" value="1"/>
</dbReference>
<keyword evidence="2" id="KW-1185">Reference proteome</keyword>
<evidence type="ECO:0000313" key="1">
    <source>
        <dbReference type="EMBL" id="KAJ5098089.1"/>
    </source>
</evidence>
<dbReference type="AlphaFoldDB" id="A0A9W9FDH8"/>
<dbReference type="RefSeq" id="XP_056473743.1">
    <property type="nucleotide sequence ID" value="XM_056617584.1"/>
</dbReference>